<evidence type="ECO:0000259" key="7">
    <source>
        <dbReference type="Pfam" id="PF09335"/>
    </source>
</evidence>
<feature type="transmembrane region" description="Helical" evidence="6">
    <location>
        <begin position="132"/>
        <end position="153"/>
    </location>
</feature>
<keyword evidence="3 6" id="KW-0812">Transmembrane</keyword>
<dbReference type="Proteomes" id="UP001155586">
    <property type="component" value="Unassembled WGS sequence"/>
</dbReference>
<organism evidence="8 9">
    <name type="scientific">Vibrio paucivorans</name>
    <dbReference type="NCBI Taxonomy" id="2829489"/>
    <lineage>
        <taxon>Bacteria</taxon>
        <taxon>Pseudomonadati</taxon>
        <taxon>Pseudomonadota</taxon>
        <taxon>Gammaproteobacteria</taxon>
        <taxon>Vibrionales</taxon>
        <taxon>Vibrionaceae</taxon>
        <taxon>Vibrio</taxon>
    </lineage>
</organism>
<evidence type="ECO:0000256" key="1">
    <source>
        <dbReference type="ARBA" id="ARBA00004651"/>
    </source>
</evidence>
<evidence type="ECO:0000256" key="3">
    <source>
        <dbReference type="ARBA" id="ARBA00022692"/>
    </source>
</evidence>
<feature type="transmembrane region" description="Helical" evidence="6">
    <location>
        <begin position="50"/>
        <end position="72"/>
    </location>
</feature>
<accession>A0A9X3HTK6</accession>
<feature type="domain" description="VTT" evidence="7">
    <location>
        <begin position="36"/>
        <end position="153"/>
    </location>
</feature>
<evidence type="ECO:0000256" key="5">
    <source>
        <dbReference type="ARBA" id="ARBA00023136"/>
    </source>
</evidence>
<keyword evidence="9" id="KW-1185">Reference proteome</keyword>
<evidence type="ECO:0000313" key="8">
    <source>
        <dbReference type="EMBL" id="MCW8335217.1"/>
    </source>
</evidence>
<dbReference type="AlphaFoldDB" id="A0A9X3HTK6"/>
<feature type="transmembrane region" description="Helical" evidence="6">
    <location>
        <begin position="165"/>
        <end position="185"/>
    </location>
</feature>
<gene>
    <name evidence="8" type="ORF">MD483_15455</name>
</gene>
<proteinExistence type="predicted"/>
<protein>
    <submittedName>
        <fullName evidence="8">DedA family protein</fullName>
    </submittedName>
</protein>
<feature type="transmembrane region" description="Helical" evidence="6">
    <location>
        <begin position="20"/>
        <end position="44"/>
    </location>
</feature>
<comment type="subcellular location">
    <subcellularLocation>
        <location evidence="1">Cell membrane</location>
        <topology evidence="1">Multi-pass membrane protein</topology>
    </subcellularLocation>
</comment>
<sequence length="194" mass="21459">MSGAELQEWITHGGHSLTWLFVGVILLSYLLEDLAIVTAAGLAAQEVMPASWALLAIFVGIATGDLGLYYLGRGARTIRVLRYRSLTNKYFKQVRSLLHRKPFINLFIIRFIPGMRTVGFTLSGFFSIPLSLFLLAVVSATSIWTAVVFGAVYQLGSVDWLQSRGYQWLTIPVAFGVLFAANRILNKSLTRGIS</sequence>
<dbReference type="RefSeq" id="WP_265688430.1">
    <property type="nucleotide sequence ID" value="NZ_JAKRRX010000099.1"/>
</dbReference>
<dbReference type="InterPro" id="IPR051311">
    <property type="entry name" value="DedA_domain"/>
</dbReference>
<evidence type="ECO:0000256" key="4">
    <source>
        <dbReference type="ARBA" id="ARBA00022989"/>
    </source>
</evidence>
<keyword evidence="5 6" id="KW-0472">Membrane</keyword>
<reference evidence="8" key="1">
    <citation type="submission" date="2022-02" db="EMBL/GenBank/DDBJ databases">
        <title>Vibrio sp. nov., a new bacterium isolated from Bohai sea, China.</title>
        <authorList>
            <person name="Yuan Y."/>
        </authorList>
    </citation>
    <scope>NUCLEOTIDE SEQUENCE</scope>
    <source>
        <strain evidence="8">DBSS07</strain>
    </source>
</reference>
<dbReference type="InterPro" id="IPR032816">
    <property type="entry name" value="VTT_dom"/>
</dbReference>
<dbReference type="GO" id="GO:0005886">
    <property type="term" value="C:plasma membrane"/>
    <property type="evidence" value="ECO:0007669"/>
    <property type="project" value="UniProtKB-SubCell"/>
</dbReference>
<name>A0A9X3HTK6_9VIBR</name>
<dbReference type="PANTHER" id="PTHR42709">
    <property type="entry name" value="ALKALINE PHOSPHATASE LIKE PROTEIN"/>
    <property type="match status" value="1"/>
</dbReference>
<dbReference type="Pfam" id="PF09335">
    <property type="entry name" value="VTT_dom"/>
    <property type="match status" value="1"/>
</dbReference>
<comment type="caution">
    <text evidence="8">The sequence shown here is derived from an EMBL/GenBank/DDBJ whole genome shotgun (WGS) entry which is preliminary data.</text>
</comment>
<evidence type="ECO:0000313" key="9">
    <source>
        <dbReference type="Proteomes" id="UP001155586"/>
    </source>
</evidence>
<keyword evidence="4 6" id="KW-1133">Transmembrane helix</keyword>
<dbReference type="EMBL" id="JAKRRX010000099">
    <property type="protein sequence ID" value="MCW8335217.1"/>
    <property type="molecule type" value="Genomic_DNA"/>
</dbReference>
<evidence type="ECO:0000256" key="2">
    <source>
        <dbReference type="ARBA" id="ARBA00022475"/>
    </source>
</evidence>
<dbReference type="PANTHER" id="PTHR42709:SF6">
    <property type="entry name" value="UNDECAPRENYL PHOSPHATE TRANSPORTER A"/>
    <property type="match status" value="1"/>
</dbReference>
<evidence type="ECO:0000256" key="6">
    <source>
        <dbReference type="SAM" id="Phobius"/>
    </source>
</evidence>
<keyword evidence="2" id="KW-1003">Cell membrane</keyword>